<reference evidence="3" key="1">
    <citation type="journal article" date="2024" name="Syst. Appl. Microbiol.">
        <title>First single-strain enrichments of Electrothrix cable bacteria, description of E. aestuarii sp. nov. and E. rattekaaiensis sp. nov., and proposal of a cable bacteria taxonomy following the rules of the SeqCode.</title>
        <authorList>
            <person name="Plum-Jensen L.E."/>
            <person name="Schramm A."/>
            <person name="Marshall I.P.G."/>
        </authorList>
    </citation>
    <scope>NUCLEOTIDE SEQUENCE</scope>
    <source>
        <strain evidence="3">Rat1</strain>
    </source>
</reference>
<feature type="domain" description="Uncharacterized protein TP-0789" evidence="2">
    <location>
        <begin position="75"/>
        <end position="266"/>
    </location>
</feature>
<protein>
    <submittedName>
        <fullName evidence="3">Outer membrane lipoprotein-sorting protein</fullName>
    </submittedName>
</protein>
<accession>A0AAU8M0A6</accession>
<gene>
    <name evidence="3" type="ORF">Q3M24_07455</name>
</gene>
<keyword evidence="3" id="KW-0449">Lipoprotein</keyword>
<proteinExistence type="predicted"/>
<dbReference type="AlphaFoldDB" id="A0AAU8M0A6"/>
<organism evidence="3">
    <name type="scientific">Candidatus Electrothrix aestuarii</name>
    <dbReference type="NCBI Taxonomy" id="3062594"/>
    <lineage>
        <taxon>Bacteria</taxon>
        <taxon>Pseudomonadati</taxon>
        <taxon>Thermodesulfobacteriota</taxon>
        <taxon>Desulfobulbia</taxon>
        <taxon>Desulfobulbales</taxon>
        <taxon>Desulfobulbaceae</taxon>
        <taxon>Candidatus Electrothrix</taxon>
    </lineage>
</organism>
<reference evidence="3" key="2">
    <citation type="submission" date="2024-06" db="EMBL/GenBank/DDBJ databases">
        <authorList>
            <person name="Plum-Jensen L.E."/>
            <person name="Schramm A."/>
            <person name="Marshall I.P.G."/>
        </authorList>
    </citation>
    <scope>NUCLEOTIDE SEQUENCE</scope>
    <source>
        <strain evidence="3">Rat1</strain>
    </source>
</reference>
<sequence>MKYFVLSILLSCSFFTAVNPALAKDDPKAREIMQKVEDREDGDNQENDMTMILIDKNGSERVRKIHSFSKDFGEDTHRIMFFLHPPDVKDTGFLTYDYDDESKDDEQWLYLPALRKTKRIATDDKSSSFMGSDLNYADMTSRDLEDYDFTLLKEDKDNGHKVWLIQAMPRRPEVIDETGYEKSIVFVRQDNYYVVKAVHWVRDGGYLKYFDVKKLEQINGIWIGTETHVTKKKGKVTEHKTVLKLDNVVFKDAMDEGIFTVRRLEKGL</sequence>
<dbReference type="EMBL" id="CP159373">
    <property type="protein sequence ID" value="XCN74571.1"/>
    <property type="molecule type" value="Genomic_DNA"/>
</dbReference>
<dbReference type="InterPro" id="IPR033399">
    <property type="entry name" value="TP_0789-like"/>
</dbReference>
<dbReference type="Pfam" id="PF17131">
    <property type="entry name" value="LolA_like"/>
    <property type="match status" value="1"/>
</dbReference>
<evidence type="ECO:0000313" key="3">
    <source>
        <dbReference type="EMBL" id="XCN74571.1"/>
    </source>
</evidence>
<keyword evidence="1" id="KW-0732">Signal</keyword>
<feature type="chain" id="PRO_5043381044" evidence="1">
    <location>
        <begin position="24"/>
        <end position="268"/>
    </location>
</feature>
<feature type="signal peptide" evidence="1">
    <location>
        <begin position="1"/>
        <end position="23"/>
    </location>
</feature>
<dbReference type="KEGG" id="eaj:Q3M24_07455"/>
<name>A0AAU8M0A6_9BACT</name>
<evidence type="ECO:0000259" key="2">
    <source>
        <dbReference type="Pfam" id="PF17131"/>
    </source>
</evidence>
<dbReference type="Gene3D" id="2.50.20.10">
    <property type="entry name" value="Lipoprotein localisation LolA/LolB/LppX"/>
    <property type="match status" value="1"/>
</dbReference>
<dbReference type="CDD" id="cd16329">
    <property type="entry name" value="LolA_like"/>
    <property type="match status" value="1"/>
</dbReference>
<evidence type="ECO:0000256" key="1">
    <source>
        <dbReference type="SAM" id="SignalP"/>
    </source>
</evidence>